<feature type="compositionally biased region" description="Polar residues" evidence="8">
    <location>
        <begin position="165"/>
        <end position="188"/>
    </location>
</feature>
<feature type="compositionally biased region" description="Low complexity" evidence="8">
    <location>
        <begin position="189"/>
        <end position="200"/>
    </location>
</feature>
<dbReference type="SUPFAM" id="SSF103088">
    <property type="entry name" value="OmpA-like"/>
    <property type="match status" value="1"/>
</dbReference>
<reference evidence="11 12" key="1">
    <citation type="submission" date="2018-10" db="EMBL/GenBank/DDBJ databases">
        <title>Comparative analysis of microorganisms from saline springs in Andes Mountain Range, Colombia.</title>
        <authorList>
            <person name="Rubin E."/>
        </authorList>
    </citation>
    <scope>NUCLEOTIDE SEQUENCE [LARGE SCALE GENOMIC DNA]</scope>
    <source>
        <strain evidence="11 12">USBA 36</strain>
    </source>
</reference>
<dbReference type="Proteomes" id="UP000277424">
    <property type="component" value="Unassembled WGS sequence"/>
</dbReference>
<protein>
    <submittedName>
        <fullName evidence="11">Chemotaxis protein MotB</fullName>
    </submittedName>
</protein>
<keyword evidence="5 9" id="KW-1133">Transmembrane helix</keyword>
<feature type="compositionally biased region" description="Polar residues" evidence="8">
    <location>
        <begin position="130"/>
        <end position="140"/>
    </location>
</feature>
<dbReference type="PANTHER" id="PTHR30329:SF21">
    <property type="entry name" value="LIPOPROTEIN YIAD-RELATED"/>
    <property type="match status" value="1"/>
</dbReference>
<comment type="similarity">
    <text evidence="2">Belongs to the MotB family.</text>
</comment>
<dbReference type="Pfam" id="PF00691">
    <property type="entry name" value="OmpA"/>
    <property type="match status" value="1"/>
</dbReference>
<accession>A0A420WPH5</accession>
<dbReference type="InterPro" id="IPR006665">
    <property type="entry name" value="OmpA-like"/>
</dbReference>
<comment type="caution">
    <text evidence="11">The sequence shown here is derived from an EMBL/GenBank/DDBJ whole genome shotgun (WGS) entry which is preliminary data.</text>
</comment>
<evidence type="ECO:0000256" key="8">
    <source>
        <dbReference type="SAM" id="MobiDB-lite"/>
    </source>
</evidence>
<feature type="domain" description="OmpA-like" evidence="10">
    <location>
        <begin position="242"/>
        <end position="361"/>
    </location>
</feature>
<keyword evidence="4 9" id="KW-0812">Transmembrane</keyword>
<dbReference type="InterPro" id="IPR036737">
    <property type="entry name" value="OmpA-like_sf"/>
</dbReference>
<feature type="compositionally biased region" description="Acidic residues" evidence="8">
    <location>
        <begin position="116"/>
        <end position="125"/>
    </location>
</feature>
<evidence type="ECO:0000256" key="7">
    <source>
        <dbReference type="PROSITE-ProRule" id="PRU00473"/>
    </source>
</evidence>
<evidence type="ECO:0000256" key="2">
    <source>
        <dbReference type="ARBA" id="ARBA00008914"/>
    </source>
</evidence>
<evidence type="ECO:0000313" key="12">
    <source>
        <dbReference type="Proteomes" id="UP000277424"/>
    </source>
</evidence>
<keyword evidence="3" id="KW-1003">Cell membrane</keyword>
<evidence type="ECO:0000259" key="10">
    <source>
        <dbReference type="PROSITE" id="PS51123"/>
    </source>
</evidence>
<dbReference type="GO" id="GO:0005886">
    <property type="term" value="C:plasma membrane"/>
    <property type="evidence" value="ECO:0007669"/>
    <property type="project" value="UniProtKB-SubCell"/>
</dbReference>
<feature type="region of interest" description="Disordered" evidence="8">
    <location>
        <begin position="367"/>
        <end position="387"/>
    </location>
</feature>
<name>A0A420WPH5_9PROT</name>
<dbReference type="CDD" id="cd07185">
    <property type="entry name" value="OmpA_C-like"/>
    <property type="match status" value="1"/>
</dbReference>
<dbReference type="InterPro" id="IPR050330">
    <property type="entry name" value="Bact_OuterMem_StrucFunc"/>
</dbReference>
<evidence type="ECO:0000256" key="6">
    <source>
        <dbReference type="ARBA" id="ARBA00023136"/>
    </source>
</evidence>
<proteinExistence type="inferred from homology"/>
<dbReference type="InterPro" id="IPR025713">
    <property type="entry name" value="MotB-like_N_dom"/>
</dbReference>
<evidence type="ECO:0000256" key="1">
    <source>
        <dbReference type="ARBA" id="ARBA00004162"/>
    </source>
</evidence>
<feature type="compositionally biased region" description="Basic and acidic residues" evidence="8">
    <location>
        <begin position="149"/>
        <end position="160"/>
    </location>
</feature>
<dbReference type="PROSITE" id="PS51123">
    <property type="entry name" value="OMPA_2"/>
    <property type="match status" value="1"/>
</dbReference>
<dbReference type="RefSeq" id="WP_008944746.1">
    <property type="nucleotide sequence ID" value="NZ_RBIG01000001.1"/>
</dbReference>
<gene>
    <name evidence="11" type="ORF">BCL74_0697</name>
</gene>
<dbReference type="Pfam" id="PF13677">
    <property type="entry name" value="MotB_plug"/>
    <property type="match status" value="1"/>
</dbReference>
<dbReference type="Gene3D" id="3.30.1330.60">
    <property type="entry name" value="OmpA-like domain"/>
    <property type="match status" value="1"/>
</dbReference>
<evidence type="ECO:0000256" key="4">
    <source>
        <dbReference type="ARBA" id="ARBA00022692"/>
    </source>
</evidence>
<evidence type="ECO:0000256" key="5">
    <source>
        <dbReference type="ARBA" id="ARBA00022989"/>
    </source>
</evidence>
<feature type="transmembrane region" description="Helical" evidence="9">
    <location>
        <begin position="29"/>
        <end position="48"/>
    </location>
</feature>
<evidence type="ECO:0000313" key="11">
    <source>
        <dbReference type="EMBL" id="RKQ72927.1"/>
    </source>
</evidence>
<comment type="subcellular location">
    <subcellularLocation>
        <location evidence="1">Cell membrane</location>
        <topology evidence="1">Single-pass membrane protein</topology>
    </subcellularLocation>
</comment>
<evidence type="ECO:0000256" key="9">
    <source>
        <dbReference type="SAM" id="Phobius"/>
    </source>
</evidence>
<dbReference type="AlphaFoldDB" id="A0A420WPH5"/>
<keyword evidence="6 7" id="KW-0472">Membrane</keyword>
<feature type="compositionally biased region" description="Polar residues" evidence="8">
    <location>
        <begin position="93"/>
        <end position="108"/>
    </location>
</feature>
<dbReference type="OrthoDB" id="7170686at2"/>
<feature type="compositionally biased region" description="Low complexity" evidence="8">
    <location>
        <begin position="370"/>
        <end position="387"/>
    </location>
</feature>
<sequence length="387" mass="41955">MAGDNHPELIIKKVKKGGHGGHHGGAWKVAYADFVTAMMAFFLLLWLLNATTEEQKMGISNYFDPSAISRSSRSGSGGVLGGTSVTVPGALKSASSPPMISTPAQTRPQAERTEANEPDSDDPENIESKFGSQELESGSRYSEIGSGPEKGRGSSDKEADGDLSNRGQGQEPNVGQGPETESGSGKSRQAQLNAQQLEQAMAERERQQFEIAEEQLRTAIESDPSLSGLNENIVVEQTPEGLRIQIVDQEERAMFPLGGSNMYDYTQQLMEKVSQVIGRLPNKITITGHTDALPYRAGNGYTNWELSADRANASRRALVNAGLPEDRIGWVIGKADKDPFVPEDPRSAQNRRISIVLLRDQVYRERTNTAAAEAPARPQQAQAPAPR</sequence>
<evidence type="ECO:0000256" key="3">
    <source>
        <dbReference type="ARBA" id="ARBA00022475"/>
    </source>
</evidence>
<organism evidence="11 12">
    <name type="scientific">Oceanibaculum indicum</name>
    <dbReference type="NCBI Taxonomy" id="526216"/>
    <lineage>
        <taxon>Bacteria</taxon>
        <taxon>Pseudomonadati</taxon>
        <taxon>Pseudomonadota</taxon>
        <taxon>Alphaproteobacteria</taxon>
        <taxon>Rhodospirillales</taxon>
        <taxon>Oceanibaculaceae</taxon>
        <taxon>Oceanibaculum</taxon>
    </lineage>
</organism>
<feature type="region of interest" description="Disordered" evidence="8">
    <location>
        <begin position="88"/>
        <end position="206"/>
    </location>
</feature>
<dbReference type="EMBL" id="RBIG01000001">
    <property type="protein sequence ID" value="RKQ72927.1"/>
    <property type="molecule type" value="Genomic_DNA"/>
</dbReference>
<dbReference type="PANTHER" id="PTHR30329">
    <property type="entry name" value="STATOR ELEMENT OF FLAGELLAR MOTOR COMPLEX"/>
    <property type="match status" value="1"/>
</dbReference>